<name>A0ABS7A7U5_9PROT</name>
<comment type="similarity">
    <text evidence="5">Belongs to the binding-protein-dependent transport system permease family.</text>
</comment>
<reference evidence="7 8" key="1">
    <citation type="submission" date="2021-07" db="EMBL/GenBank/DDBJ databases">
        <authorList>
            <person name="So Y."/>
        </authorList>
    </citation>
    <scope>NUCLEOTIDE SEQUENCE [LARGE SCALE GENOMIC DNA]</scope>
    <source>
        <strain evidence="7 8">HJA6</strain>
    </source>
</reference>
<keyword evidence="2 5" id="KW-0812">Transmembrane</keyword>
<dbReference type="SUPFAM" id="SSF161098">
    <property type="entry name" value="MetI-like"/>
    <property type="match status" value="1"/>
</dbReference>
<organism evidence="7 8">
    <name type="scientific">Roseomonas alba</name>
    <dbReference type="NCBI Taxonomy" id="2846776"/>
    <lineage>
        <taxon>Bacteria</taxon>
        <taxon>Pseudomonadati</taxon>
        <taxon>Pseudomonadota</taxon>
        <taxon>Alphaproteobacteria</taxon>
        <taxon>Acetobacterales</taxon>
        <taxon>Roseomonadaceae</taxon>
        <taxon>Roseomonas</taxon>
    </lineage>
</organism>
<dbReference type="PROSITE" id="PS50928">
    <property type="entry name" value="ABC_TM1"/>
    <property type="match status" value="1"/>
</dbReference>
<evidence type="ECO:0000313" key="8">
    <source>
        <dbReference type="Proteomes" id="UP001196565"/>
    </source>
</evidence>
<protein>
    <submittedName>
        <fullName evidence="7">ABC transporter permease</fullName>
    </submittedName>
</protein>
<dbReference type="InterPro" id="IPR025966">
    <property type="entry name" value="OppC_N"/>
</dbReference>
<keyword evidence="8" id="KW-1185">Reference proteome</keyword>
<evidence type="ECO:0000256" key="1">
    <source>
        <dbReference type="ARBA" id="ARBA00004651"/>
    </source>
</evidence>
<dbReference type="EMBL" id="JAHYBZ010000002">
    <property type="protein sequence ID" value="MBW6397832.1"/>
    <property type="molecule type" value="Genomic_DNA"/>
</dbReference>
<dbReference type="Pfam" id="PF12911">
    <property type="entry name" value="OppC_N"/>
    <property type="match status" value="1"/>
</dbReference>
<dbReference type="PANTHER" id="PTHR30325:SF0">
    <property type="entry name" value="INNER MEMBRANE ABC TRANSPORTER PERMEASE PROTEIN YEJE"/>
    <property type="match status" value="1"/>
</dbReference>
<evidence type="ECO:0000256" key="3">
    <source>
        <dbReference type="ARBA" id="ARBA00022989"/>
    </source>
</evidence>
<feature type="transmembrane region" description="Helical" evidence="5">
    <location>
        <begin position="258"/>
        <end position="285"/>
    </location>
</feature>
<gene>
    <name evidence="7" type="ORF">KPL78_08255</name>
</gene>
<evidence type="ECO:0000256" key="2">
    <source>
        <dbReference type="ARBA" id="ARBA00022692"/>
    </source>
</evidence>
<dbReference type="Pfam" id="PF00528">
    <property type="entry name" value="BPD_transp_1"/>
    <property type="match status" value="1"/>
</dbReference>
<dbReference type="RefSeq" id="WP_219762410.1">
    <property type="nucleotide sequence ID" value="NZ_JAHYBZ010000002.1"/>
</dbReference>
<dbReference type="Proteomes" id="UP001196565">
    <property type="component" value="Unassembled WGS sequence"/>
</dbReference>
<dbReference type="InterPro" id="IPR000515">
    <property type="entry name" value="MetI-like"/>
</dbReference>
<keyword evidence="4 5" id="KW-0472">Membrane</keyword>
<evidence type="ECO:0000256" key="4">
    <source>
        <dbReference type="ARBA" id="ARBA00023136"/>
    </source>
</evidence>
<feature type="domain" description="ABC transmembrane type-1" evidence="6">
    <location>
        <begin position="139"/>
        <end position="326"/>
    </location>
</feature>
<evidence type="ECO:0000259" key="6">
    <source>
        <dbReference type="PROSITE" id="PS50928"/>
    </source>
</evidence>
<accession>A0ABS7A7U5</accession>
<dbReference type="CDD" id="cd06261">
    <property type="entry name" value="TM_PBP2"/>
    <property type="match status" value="1"/>
</dbReference>
<dbReference type="InterPro" id="IPR035906">
    <property type="entry name" value="MetI-like_sf"/>
</dbReference>
<feature type="transmembrane region" description="Helical" evidence="5">
    <location>
        <begin position="20"/>
        <end position="39"/>
    </location>
</feature>
<evidence type="ECO:0000256" key="5">
    <source>
        <dbReference type="RuleBase" id="RU363032"/>
    </source>
</evidence>
<keyword evidence="5" id="KW-0813">Transport</keyword>
<comment type="subcellular location">
    <subcellularLocation>
        <location evidence="1 5">Cell membrane</location>
        <topology evidence="1 5">Multi-pass membrane protein</topology>
    </subcellularLocation>
</comment>
<comment type="caution">
    <text evidence="7">The sequence shown here is derived from an EMBL/GenBank/DDBJ whole genome shotgun (WGS) entry which is preliminary data.</text>
</comment>
<feature type="transmembrane region" description="Helical" evidence="5">
    <location>
        <begin position="305"/>
        <end position="327"/>
    </location>
</feature>
<feature type="transmembrane region" description="Helical" evidence="5">
    <location>
        <begin position="143"/>
        <end position="167"/>
    </location>
</feature>
<dbReference type="NCBIfam" id="NF011596">
    <property type="entry name" value="PRK15021.1"/>
    <property type="match status" value="1"/>
</dbReference>
<dbReference type="PANTHER" id="PTHR30325">
    <property type="entry name" value="MEMBRANE COMPONENT OF ABC TRANSPORTER"/>
    <property type="match status" value="1"/>
</dbReference>
<sequence length="344" mass="38123">MTPITRRRLANFRANKRGYVSLVIFAFLFFFTLFAEFIANDRPLVARVDGRWYVPVLVDYAESDILEDGLPTTADWHDRGFLEEVAAKGGWMVWPLVPYSYQTVVRDLETPAPSPPSARNWLGTDDQARDVLARVIYGFRISVLFGFSLTIVSSVVGIAAGAVQGFYGGWVDLIFQRFIEIWSGMPQLYLLIILASIIEPSFWVLLIFLLLFSWMGLTGVVRAEFLRGRNFDYVRAAKALGVSDPVVMFRHILPNAMVATLTFLPFILSGSVTVLASLDFLGFGLPPGSPSLGELVNQGKNNLNAPWLAMTGFVVLGGMLTLLIFVGEAVRDAFDPRKLPGGGR</sequence>
<evidence type="ECO:0000313" key="7">
    <source>
        <dbReference type="EMBL" id="MBW6397832.1"/>
    </source>
</evidence>
<feature type="transmembrane region" description="Helical" evidence="5">
    <location>
        <begin position="187"/>
        <end position="212"/>
    </location>
</feature>
<keyword evidence="3 5" id="KW-1133">Transmembrane helix</keyword>
<proteinExistence type="inferred from homology"/>
<dbReference type="Gene3D" id="1.10.3720.10">
    <property type="entry name" value="MetI-like"/>
    <property type="match status" value="1"/>
</dbReference>